<dbReference type="AlphaFoldDB" id="L9WAP9"/>
<dbReference type="EMBL" id="AOHY01000040">
    <property type="protein sequence ID" value="ELY46545.1"/>
    <property type="molecule type" value="Genomic_DNA"/>
</dbReference>
<evidence type="ECO:0000313" key="1">
    <source>
        <dbReference type="EMBL" id="ELY46545.1"/>
    </source>
</evidence>
<reference evidence="1 2" key="1">
    <citation type="journal article" date="2014" name="PLoS Genet.">
        <title>Phylogenetically driven sequencing of extremely halophilic archaea reveals strategies for static and dynamic osmo-response.</title>
        <authorList>
            <person name="Becker E.A."/>
            <person name="Seitzer P.M."/>
            <person name="Tritt A."/>
            <person name="Larsen D."/>
            <person name="Krusor M."/>
            <person name="Yao A.I."/>
            <person name="Wu D."/>
            <person name="Madern D."/>
            <person name="Eisen J.A."/>
            <person name="Darling A.E."/>
            <person name="Facciotti M.T."/>
        </authorList>
    </citation>
    <scope>NUCLEOTIDE SEQUENCE [LARGE SCALE GENOMIC DNA]</scope>
    <source>
        <strain evidence="1 2">JCM 10635</strain>
    </source>
</reference>
<name>L9WAP9_9EURY</name>
<evidence type="ECO:0000313" key="2">
    <source>
        <dbReference type="Proteomes" id="UP000011690"/>
    </source>
</evidence>
<dbReference type="Proteomes" id="UP000011690">
    <property type="component" value="Unassembled WGS sequence"/>
</dbReference>
<dbReference type="STRING" id="1227500.C494_14548"/>
<accession>L9WAP9</accession>
<gene>
    <name evidence="1" type="ORF">C494_14548</name>
</gene>
<sequence>MTSPDQHTNVEMKFHYDQQYREQVSKGNPDRWIDMSLSAIGEDIYGGSRGVVTGSACIIVLDLLDSIEGLRSNDRGIITFDDGPSWLSIAKCDESTVEIAACHTLKGAKSPKNRLDISQTIVVTQQAWEEAVLELSRKFYGKVTDINPHIRNDEIIEQIREKINTLTGSGE</sequence>
<dbReference type="OrthoDB" id="350924at2157"/>
<organism evidence="1 2">
    <name type="scientific">Natronorubrum bangense JCM 10635</name>
    <dbReference type="NCBI Taxonomy" id="1227500"/>
    <lineage>
        <taxon>Archaea</taxon>
        <taxon>Methanobacteriati</taxon>
        <taxon>Methanobacteriota</taxon>
        <taxon>Stenosarchaea group</taxon>
        <taxon>Halobacteria</taxon>
        <taxon>Halobacteriales</taxon>
        <taxon>Natrialbaceae</taxon>
        <taxon>Natronorubrum</taxon>
    </lineage>
</organism>
<proteinExistence type="predicted"/>
<protein>
    <submittedName>
        <fullName evidence="1">Uncharacterized protein</fullName>
    </submittedName>
</protein>
<keyword evidence="2" id="KW-1185">Reference proteome</keyword>
<dbReference type="GeneID" id="39853329"/>
<comment type="caution">
    <text evidence="1">The sequence shown here is derived from an EMBL/GenBank/DDBJ whole genome shotgun (WGS) entry which is preliminary data.</text>
</comment>
<dbReference type="RefSeq" id="WP_006067046.1">
    <property type="nucleotide sequence ID" value="NZ_AOHY01000040.1"/>
</dbReference>